<comment type="caution">
    <text evidence="1">The sequence shown here is derived from an EMBL/GenBank/DDBJ whole genome shotgun (WGS) entry which is preliminary data.</text>
</comment>
<dbReference type="AlphaFoldDB" id="A0A225AUG8"/>
<name>A0A225AUG8_TALAT</name>
<dbReference type="RefSeq" id="XP_020118707.1">
    <property type="nucleotide sequence ID" value="XM_020268371.1"/>
</dbReference>
<evidence type="ECO:0000313" key="2">
    <source>
        <dbReference type="Proteomes" id="UP000214365"/>
    </source>
</evidence>
<evidence type="ECO:0000313" key="1">
    <source>
        <dbReference type="EMBL" id="OKL58586.1"/>
    </source>
</evidence>
<keyword evidence="2" id="KW-1185">Reference proteome</keyword>
<reference evidence="1 2" key="1">
    <citation type="submission" date="2015-06" db="EMBL/GenBank/DDBJ databases">
        <title>Talaromyces atroroseus IBT 11181 draft genome.</title>
        <authorList>
            <person name="Rasmussen K.B."/>
            <person name="Rasmussen S."/>
            <person name="Petersen B."/>
            <person name="Sicheritz-Ponten T."/>
            <person name="Mortensen U.H."/>
            <person name="Thrane U."/>
        </authorList>
    </citation>
    <scope>NUCLEOTIDE SEQUENCE [LARGE SCALE GENOMIC DNA]</scope>
    <source>
        <strain evidence="1 2">IBT 11181</strain>
    </source>
</reference>
<dbReference type="GeneID" id="31005842"/>
<sequence length="217" mass="23889">MSTTEFPPQPYHTQSPSRSLKIAPKHWMSNTIQVTDAQDKDTILYTAKPSFLVSDLTIRKLPSAPLHGMNTDDSGAILADAEFHSFRRKIDISIHNHTITLPLKAKLNTETTFALPSLRNTQVTWRHDHHLSSSELLCLDEKNMCLAKITTPSWTLKHESQLDLFEGNVVSNRGFGGGDGSFVVDEIIATGLALLHDINRRRHNTAAVAWGAGGGGA</sequence>
<dbReference type="EMBL" id="LFMY01000009">
    <property type="protein sequence ID" value="OKL58586.1"/>
    <property type="molecule type" value="Genomic_DNA"/>
</dbReference>
<organism evidence="1 2">
    <name type="scientific">Talaromyces atroroseus</name>
    <dbReference type="NCBI Taxonomy" id="1441469"/>
    <lineage>
        <taxon>Eukaryota</taxon>
        <taxon>Fungi</taxon>
        <taxon>Dikarya</taxon>
        <taxon>Ascomycota</taxon>
        <taxon>Pezizomycotina</taxon>
        <taxon>Eurotiomycetes</taxon>
        <taxon>Eurotiomycetidae</taxon>
        <taxon>Eurotiales</taxon>
        <taxon>Trichocomaceae</taxon>
        <taxon>Talaromyces</taxon>
        <taxon>Talaromyces sect. Trachyspermi</taxon>
    </lineage>
</organism>
<protein>
    <submittedName>
        <fullName evidence="1">Uncharacterized protein</fullName>
    </submittedName>
</protein>
<dbReference type="Proteomes" id="UP000214365">
    <property type="component" value="Unassembled WGS sequence"/>
</dbReference>
<gene>
    <name evidence="1" type="ORF">UA08_06086</name>
</gene>
<accession>A0A225AUG8</accession>
<dbReference type="OrthoDB" id="4725912at2759"/>
<proteinExistence type="predicted"/>